<accession>A0A4Y2HAZ7</accession>
<dbReference type="Proteomes" id="UP000499080">
    <property type="component" value="Unassembled WGS sequence"/>
</dbReference>
<organism evidence="1 2">
    <name type="scientific">Araneus ventricosus</name>
    <name type="common">Orbweaver spider</name>
    <name type="synonym">Epeira ventricosa</name>
    <dbReference type="NCBI Taxonomy" id="182803"/>
    <lineage>
        <taxon>Eukaryota</taxon>
        <taxon>Metazoa</taxon>
        <taxon>Ecdysozoa</taxon>
        <taxon>Arthropoda</taxon>
        <taxon>Chelicerata</taxon>
        <taxon>Arachnida</taxon>
        <taxon>Araneae</taxon>
        <taxon>Araneomorphae</taxon>
        <taxon>Entelegynae</taxon>
        <taxon>Araneoidea</taxon>
        <taxon>Araneidae</taxon>
        <taxon>Araneus</taxon>
    </lineage>
</organism>
<evidence type="ECO:0000313" key="2">
    <source>
        <dbReference type="Proteomes" id="UP000499080"/>
    </source>
</evidence>
<dbReference type="AlphaFoldDB" id="A0A4Y2HAZ7"/>
<comment type="caution">
    <text evidence="1">The sequence shown here is derived from an EMBL/GenBank/DDBJ whole genome shotgun (WGS) entry which is preliminary data.</text>
</comment>
<gene>
    <name evidence="1" type="ORF">AVEN_207584_1</name>
</gene>
<keyword evidence="2" id="KW-1185">Reference proteome</keyword>
<name>A0A4Y2HAZ7_ARAVE</name>
<proteinExistence type="predicted"/>
<evidence type="ECO:0000313" key="1">
    <source>
        <dbReference type="EMBL" id="GBM62457.1"/>
    </source>
</evidence>
<sequence length="128" mass="14742">MEFDTDQLAKRTRLQRYSSNSEDVQRRFNVRSKSIKLSPCDPSTALFIVSPTGLDVTWNHREKSENSANNRDIKKFLVFLRSYILSPKSLNSSPSCLNGHQVCRQGQGFRHSCRRYFLSTPVKLSSQL</sequence>
<dbReference type="EMBL" id="BGPR01001817">
    <property type="protein sequence ID" value="GBM62457.1"/>
    <property type="molecule type" value="Genomic_DNA"/>
</dbReference>
<protein>
    <submittedName>
        <fullName evidence="1">Uncharacterized protein</fullName>
    </submittedName>
</protein>
<reference evidence="1 2" key="1">
    <citation type="journal article" date="2019" name="Sci. Rep.">
        <title>Orb-weaving spider Araneus ventricosus genome elucidates the spidroin gene catalogue.</title>
        <authorList>
            <person name="Kono N."/>
            <person name="Nakamura H."/>
            <person name="Ohtoshi R."/>
            <person name="Moran D.A.P."/>
            <person name="Shinohara A."/>
            <person name="Yoshida Y."/>
            <person name="Fujiwara M."/>
            <person name="Mori M."/>
            <person name="Tomita M."/>
            <person name="Arakawa K."/>
        </authorList>
    </citation>
    <scope>NUCLEOTIDE SEQUENCE [LARGE SCALE GENOMIC DNA]</scope>
</reference>